<accession>A0AA36E1F5</accession>
<reference evidence="1" key="1">
    <citation type="submission" date="2023-04" db="EMBL/GenBank/DDBJ databases">
        <authorList>
            <person name="Vijverberg K."/>
            <person name="Xiong W."/>
            <person name="Schranz E."/>
        </authorList>
    </citation>
    <scope>NUCLEOTIDE SEQUENCE</scope>
</reference>
<name>A0AA36E1F5_LACSI</name>
<proteinExistence type="predicted"/>
<dbReference type="EMBL" id="OX465080">
    <property type="protein sequence ID" value="CAI9278412.1"/>
    <property type="molecule type" value="Genomic_DNA"/>
</dbReference>
<dbReference type="AlphaFoldDB" id="A0AA36E1F5"/>
<gene>
    <name evidence="1" type="ORF">LSALG_LOCUS18279</name>
</gene>
<keyword evidence="2" id="KW-1185">Reference proteome</keyword>
<dbReference type="Proteomes" id="UP001177003">
    <property type="component" value="Chromosome 4"/>
</dbReference>
<organism evidence="1 2">
    <name type="scientific">Lactuca saligna</name>
    <name type="common">Willowleaf lettuce</name>
    <dbReference type="NCBI Taxonomy" id="75948"/>
    <lineage>
        <taxon>Eukaryota</taxon>
        <taxon>Viridiplantae</taxon>
        <taxon>Streptophyta</taxon>
        <taxon>Embryophyta</taxon>
        <taxon>Tracheophyta</taxon>
        <taxon>Spermatophyta</taxon>
        <taxon>Magnoliopsida</taxon>
        <taxon>eudicotyledons</taxon>
        <taxon>Gunneridae</taxon>
        <taxon>Pentapetalae</taxon>
        <taxon>asterids</taxon>
        <taxon>campanulids</taxon>
        <taxon>Asterales</taxon>
        <taxon>Asteraceae</taxon>
        <taxon>Cichorioideae</taxon>
        <taxon>Cichorieae</taxon>
        <taxon>Lactucinae</taxon>
        <taxon>Lactuca</taxon>
    </lineage>
</organism>
<sequence length="145" mass="17138">MLSVVEQVYNVVLEEKLKEVTTNPSPFSFHPPKPDDVCCYNMLYKWTPELIIWLSVSFCEPIAQLHQQIMKSPTRSYWQTMVAQLECYAFLGRFDVDGIKLKIQIKNYLTNKRLIMHRLQMYQTAVNANQVRMMCITLLYKHCIL</sequence>
<evidence type="ECO:0000313" key="2">
    <source>
        <dbReference type="Proteomes" id="UP001177003"/>
    </source>
</evidence>
<protein>
    <submittedName>
        <fullName evidence="1">Uncharacterized protein</fullName>
    </submittedName>
</protein>
<evidence type="ECO:0000313" key="1">
    <source>
        <dbReference type="EMBL" id="CAI9278412.1"/>
    </source>
</evidence>